<dbReference type="Proteomes" id="UP000289555">
    <property type="component" value="Chromosome"/>
</dbReference>
<dbReference type="EMBL" id="AP019416">
    <property type="protein sequence ID" value="BBI54606.1"/>
    <property type="molecule type" value="Genomic_DNA"/>
</dbReference>
<protein>
    <submittedName>
        <fullName evidence="1">Uncharacterized protein</fullName>
    </submittedName>
</protein>
<evidence type="ECO:0000313" key="1">
    <source>
        <dbReference type="EMBL" id="BBI54606.1"/>
    </source>
</evidence>
<proteinExistence type="predicted"/>
<name>A0ABM7GV07_9GAMM</name>
<keyword evidence="2" id="KW-1185">Reference proteome</keyword>
<sequence length="54" mass="5834">MNVSVTDGGHGCYVAAIEVVEKELEVTRCIQVGTSKDELSLTYILAEARGLHAR</sequence>
<evidence type="ECO:0000313" key="2">
    <source>
        <dbReference type="Proteomes" id="UP000289555"/>
    </source>
</evidence>
<reference evidence="2" key="1">
    <citation type="journal article" date="2019" name="Microbiol. Resour. Announc.">
        <title>Complete Genome Sequence of Halomonas olivaria, a Moderately Halophilic Bacterium Isolated from Olive Processing Effluents, Obtained by Nanopore Sequencing.</title>
        <authorList>
            <person name="Nagata S."/>
            <person name="Ii K.M."/>
            <person name="Tsukimi T."/>
            <person name="Miura M.C."/>
            <person name="Galipon J."/>
            <person name="Arakawa K."/>
        </authorList>
    </citation>
    <scope>NUCLEOTIDE SEQUENCE [LARGE SCALE GENOMIC DNA]</scope>
    <source>
        <strain evidence="2">TYRC17</strain>
    </source>
</reference>
<accession>A0ABM7GV07</accession>
<gene>
    <name evidence="1" type="ORF">HORIV_70270</name>
</gene>
<organism evidence="1 2">
    <name type="scientific">Vreelandella olivaria</name>
    <dbReference type="NCBI Taxonomy" id="390919"/>
    <lineage>
        <taxon>Bacteria</taxon>
        <taxon>Pseudomonadati</taxon>
        <taxon>Pseudomonadota</taxon>
        <taxon>Gammaproteobacteria</taxon>
        <taxon>Oceanospirillales</taxon>
        <taxon>Halomonadaceae</taxon>
        <taxon>Vreelandella</taxon>
    </lineage>
</organism>